<organism evidence="1 2">
    <name type="scientific">Actinocorallia longicatena</name>
    <dbReference type="NCBI Taxonomy" id="111803"/>
    <lineage>
        <taxon>Bacteria</taxon>
        <taxon>Bacillati</taxon>
        <taxon>Actinomycetota</taxon>
        <taxon>Actinomycetes</taxon>
        <taxon>Streptosporangiales</taxon>
        <taxon>Thermomonosporaceae</taxon>
        <taxon>Actinocorallia</taxon>
    </lineage>
</organism>
<evidence type="ECO:0000313" key="1">
    <source>
        <dbReference type="EMBL" id="GAA3196867.1"/>
    </source>
</evidence>
<comment type="caution">
    <text evidence="1">The sequence shown here is derived from an EMBL/GenBank/DDBJ whole genome shotgun (WGS) entry which is preliminary data.</text>
</comment>
<dbReference type="Proteomes" id="UP001501237">
    <property type="component" value="Unassembled WGS sequence"/>
</dbReference>
<reference evidence="2" key="1">
    <citation type="journal article" date="2019" name="Int. J. Syst. Evol. Microbiol.">
        <title>The Global Catalogue of Microorganisms (GCM) 10K type strain sequencing project: providing services to taxonomists for standard genome sequencing and annotation.</title>
        <authorList>
            <consortium name="The Broad Institute Genomics Platform"/>
            <consortium name="The Broad Institute Genome Sequencing Center for Infectious Disease"/>
            <person name="Wu L."/>
            <person name="Ma J."/>
        </authorList>
    </citation>
    <scope>NUCLEOTIDE SEQUENCE [LARGE SCALE GENOMIC DNA]</scope>
    <source>
        <strain evidence="2">JCM 9377</strain>
    </source>
</reference>
<accession>A0ABP6PYV8</accession>
<keyword evidence="2" id="KW-1185">Reference proteome</keyword>
<protein>
    <submittedName>
        <fullName evidence="1">Uncharacterized protein</fullName>
    </submittedName>
</protein>
<evidence type="ECO:0000313" key="2">
    <source>
        <dbReference type="Proteomes" id="UP001501237"/>
    </source>
</evidence>
<proteinExistence type="predicted"/>
<name>A0ABP6PYV8_9ACTN</name>
<sequence>MGICFAVWLACGLLSLVVHSWALGLVPAATLAFFIVKGFGQAGDGRP</sequence>
<gene>
    <name evidence="1" type="ORF">GCM10010468_07690</name>
</gene>
<dbReference type="EMBL" id="BAAAUV010000002">
    <property type="protein sequence ID" value="GAA3196867.1"/>
    <property type="molecule type" value="Genomic_DNA"/>
</dbReference>